<comment type="caution">
    <text evidence="2">The sequence shown here is derived from an EMBL/GenBank/DDBJ whole genome shotgun (WGS) entry which is preliminary data.</text>
</comment>
<sequence>MPRQGFVIYAGPVFGDNLWFNGFQSRDNYTSGALSFIRNMKHWMAPMTLMNNIGFGFDDSLGEQIVKPWPFYYTNNDCFMRENWQMVACKLIYGKLNVRVEAMGPGEKHPQLEMRRDDIPNEKETLTGVHTGQFTTILGGTHSYSLHWNGKIPKRFIIFGEAVQKSHAVRLAICLPKNADFDLWSYSPRWRPNKGRWTQVNDLASVDADPTGAKYMYDKNSGLLFVKFIGKGDRNPNMRSLCAGHCPVFRVTVKSGDRNNGNCVGAMYPKYQRFPATSDVRYLKNILLFTFLLDIFNYCNCCTSVAFSRSNK</sequence>
<feature type="domain" description="CEMIP" evidence="1">
    <location>
        <begin position="108"/>
        <end position="271"/>
    </location>
</feature>
<protein>
    <recommendedName>
        <fullName evidence="1">CEMIP domain-containing protein</fullName>
    </recommendedName>
</protein>
<dbReference type="PANTHER" id="PTHR15535">
    <property type="entry name" value="TRANSMEMBRANE PROTEIN 2-RELATED"/>
    <property type="match status" value="1"/>
</dbReference>
<dbReference type="AlphaFoldDB" id="A0AA88YH24"/>
<organism evidence="2 3">
    <name type="scientific">Pinctada imbricata</name>
    <name type="common">Atlantic pearl-oyster</name>
    <name type="synonym">Pinctada martensii</name>
    <dbReference type="NCBI Taxonomy" id="66713"/>
    <lineage>
        <taxon>Eukaryota</taxon>
        <taxon>Metazoa</taxon>
        <taxon>Spiralia</taxon>
        <taxon>Lophotrochozoa</taxon>
        <taxon>Mollusca</taxon>
        <taxon>Bivalvia</taxon>
        <taxon>Autobranchia</taxon>
        <taxon>Pteriomorphia</taxon>
        <taxon>Pterioida</taxon>
        <taxon>Pterioidea</taxon>
        <taxon>Pteriidae</taxon>
        <taxon>Pinctada</taxon>
    </lineage>
</organism>
<dbReference type="Proteomes" id="UP001186944">
    <property type="component" value="Unassembled WGS sequence"/>
</dbReference>
<evidence type="ECO:0000259" key="1">
    <source>
        <dbReference type="Pfam" id="PF24605"/>
    </source>
</evidence>
<gene>
    <name evidence="2" type="ORF">FSP39_008594</name>
</gene>
<dbReference type="InterPro" id="IPR055400">
    <property type="entry name" value="CEMIP_X"/>
</dbReference>
<dbReference type="Pfam" id="PF24605">
    <property type="entry name" value="CEMIP_X"/>
    <property type="match status" value="1"/>
</dbReference>
<proteinExistence type="predicted"/>
<evidence type="ECO:0000313" key="2">
    <source>
        <dbReference type="EMBL" id="KAK3104720.1"/>
    </source>
</evidence>
<keyword evidence="3" id="KW-1185">Reference proteome</keyword>
<name>A0AA88YH24_PINIB</name>
<evidence type="ECO:0000313" key="3">
    <source>
        <dbReference type="Proteomes" id="UP001186944"/>
    </source>
</evidence>
<reference evidence="2" key="1">
    <citation type="submission" date="2019-08" db="EMBL/GenBank/DDBJ databases">
        <title>The improved chromosome-level genome for the pearl oyster Pinctada fucata martensii using PacBio sequencing and Hi-C.</title>
        <authorList>
            <person name="Zheng Z."/>
        </authorList>
    </citation>
    <scope>NUCLEOTIDE SEQUENCE</scope>
    <source>
        <strain evidence="2">ZZ-2019</strain>
        <tissue evidence="2">Adductor muscle</tissue>
    </source>
</reference>
<dbReference type="EMBL" id="VSWD01000004">
    <property type="protein sequence ID" value="KAK3104720.1"/>
    <property type="molecule type" value="Genomic_DNA"/>
</dbReference>
<accession>A0AA88YH24</accession>
<dbReference type="InterPro" id="IPR052252">
    <property type="entry name" value="CEMIP/CEMIP2"/>
</dbReference>